<dbReference type="Proteomes" id="UP000465112">
    <property type="component" value="Chromosome 23"/>
</dbReference>
<feature type="domain" description="Fibronectin type-III" evidence="2">
    <location>
        <begin position="15"/>
        <end position="103"/>
    </location>
</feature>
<dbReference type="Gene3D" id="2.60.40.10">
    <property type="entry name" value="Immunoglobulins"/>
    <property type="match status" value="2"/>
</dbReference>
<evidence type="ECO:0000313" key="4">
    <source>
        <dbReference type="Proteomes" id="UP000465112"/>
    </source>
</evidence>
<dbReference type="AlphaFoldDB" id="A0A6A5DZV7"/>
<dbReference type="GO" id="GO:0043235">
    <property type="term" value="C:receptor complex"/>
    <property type="evidence" value="ECO:0007669"/>
    <property type="project" value="TreeGrafter"/>
</dbReference>
<dbReference type="PANTHER" id="PTHR46957:SF2">
    <property type="entry name" value="RECEPTOR-TYPE TYROSINE-PROTEIN PHOSPHATASE BETA"/>
    <property type="match status" value="1"/>
</dbReference>
<proteinExistence type="predicted"/>
<evidence type="ECO:0000256" key="1">
    <source>
        <dbReference type="SAM" id="MobiDB-lite"/>
    </source>
</evidence>
<dbReference type="Pfam" id="PF00041">
    <property type="entry name" value="fn3"/>
    <property type="match status" value="2"/>
</dbReference>
<feature type="compositionally biased region" description="Polar residues" evidence="1">
    <location>
        <begin position="186"/>
        <end position="195"/>
    </location>
</feature>
<gene>
    <name evidence="3" type="ORF">PFLUV_G00261450</name>
</gene>
<dbReference type="EMBL" id="VHII01000023">
    <property type="protein sequence ID" value="KAF1372105.1"/>
    <property type="molecule type" value="Genomic_DNA"/>
</dbReference>
<reference evidence="3 4" key="1">
    <citation type="submission" date="2019-06" db="EMBL/GenBank/DDBJ databases">
        <title>A chromosome-scale genome assembly of the European perch, Perca fluviatilis.</title>
        <authorList>
            <person name="Roques C."/>
            <person name="Zahm M."/>
            <person name="Cabau C."/>
            <person name="Klopp C."/>
            <person name="Bouchez O."/>
            <person name="Donnadieu C."/>
            <person name="Kuhl H."/>
            <person name="Gislard M."/>
            <person name="Guendouz S."/>
            <person name="Journot L."/>
            <person name="Haffray P."/>
            <person name="Bestin A."/>
            <person name="Morvezen R."/>
            <person name="Feron R."/>
            <person name="Wen M."/>
            <person name="Jouanno E."/>
            <person name="Herpin A."/>
            <person name="Schartl M."/>
            <person name="Postlethwait J."/>
            <person name="Schaerlinger B."/>
            <person name="Chardard D."/>
            <person name="Lecocq T."/>
            <person name="Poncet C."/>
            <person name="Jaffrelo L."/>
            <person name="Lampietro C."/>
            <person name="Guiguen Y."/>
        </authorList>
    </citation>
    <scope>NUCLEOTIDE SEQUENCE [LARGE SCALE GENOMIC DNA]</scope>
    <source>
        <tissue evidence="3">Blood</tissue>
    </source>
</reference>
<name>A0A6A5DZV7_PERFL</name>
<feature type="region of interest" description="Disordered" evidence="1">
    <location>
        <begin position="175"/>
        <end position="195"/>
    </location>
</feature>
<dbReference type="InterPro" id="IPR050713">
    <property type="entry name" value="RTP_Phos/Ushers"/>
</dbReference>
<feature type="domain" description="Fibronectin type-III" evidence="2">
    <location>
        <begin position="104"/>
        <end position="197"/>
    </location>
</feature>
<dbReference type="PROSITE" id="PS50853">
    <property type="entry name" value="FN3"/>
    <property type="match status" value="2"/>
</dbReference>
<accession>A0A6A5DZV7</accession>
<evidence type="ECO:0000259" key="2">
    <source>
        <dbReference type="PROSITE" id="PS50853"/>
    </source>
</evidence>
<dbReference type="FunFam" id="2.60.40.10:FF:000369">
    <property type="entry name" value="Protein tyrosine phosphatase, receptor type B"/>
    <property type="match status" value="1"/>
</dbReference>
<evidence type="ECO:0000313" key="3">
    <source>
        <dbReference type="EMBL" id="KAF1372105.1"/>
    </source>
</evidence>
<dbReference type="InterPro" id="IPR036116">
    <property type="entry name" value="FN3_sf"/>
</dbReference>
<keyword evidence="4" id="KW-1185">Reference proteome</keyword>
<dbReference type="SUPFAM" id="SSF49265">
    <property type="entry name" value="Fibronectin type III"/>
    <property type="match status" value="2"/>
</dbReference>
<dbReference type="GO" id="GO:0045296">
    <property type="term" value="F:cadherin binding"/>
    <property type="evidence" value="ECO:0007669"/>
    <property type="project" value="TreeGrafter"/>
</dbReference>
<dbReference type="PANTHER" id="PTHR46957">
    <property type="entry name" value="CYTOKINE RECEPTOR"/>
    <property type="match status" value="1"/>
</dbReference>
<dbReference type="InterPro" id="IPR003961">
    <property type="entry name" value="FN3_dom"/>
</dbReference>
<dbReference type="InterPro" id="IPR013783">
    <property type="entry name" value="Ig-like_fold"/>
</dbReference>
<sequence length="231" mass="24672">MSSDSSVLARTVPSSVSSLQVESSGRTDRLTVSWQHGDGSWSSYQVVLYDVSGATLGAQTLGAQHKSHTFSGLIPGRLYRAEVITHSGELTNNISAFGRTTPEPPTHLSVKQGPTNDTIELSWSGPASGDYDSFGLQWTPPDRLSVTQTHLTGRVLGGMFPGRLYNFTVATLSGGGAPDRPAVRSQPIQRNVRTSPSPLKSIHCFPLSSSSLSCSWSLSSAPTGSLWDRCH</sequence>
<protein>
    <recommendedName>
        <fullName evidence="2">Fibronectin type-III domain-containing protein</fullName>
    </recommendedName>
</protein>
<organism evidence="3 4">
    <name type="scientific">Perca fluviatilis</name>
    <name type="common">European perch</name>
    <dbReference type="NCBI Taxonomy" id="8168"/>
    <lineage>
        <taxon>Eukaryota</taxon>
        <taxon>Metazoa</taxon>
        <taxon>Chordata</taxon>
        <taxon>Craniata</taxon>
        <taxon>Vertebrata</taxon>
        <taxon>Euteleostomi</taxon>
        <taxon>Actinopterygii</taxon>
        <taxon>Neopterygii</taxon>
        <taxon>Teleostei</taxon>
        <taxon>Neoteleostei</taxon>
        <taxon>Acanthomorphata</taxon>
        <taxon>Eupercaria</taxon>
        <taxon>Perciformes</taxon>
        <taxon>Percoidei</taxon>
        <taxon>Percidae</taxon>
        <taxon>Percinae</taxon>
        <taxon>Perca</taxon>
    </lineage>
</organism>
<comment type="caution">
    <text evidence="3">The sequence shown here is derived from an EMBL/GenBank/DDBJ whole genome shotgun (WGS) entry which is preliminary data.</text>
</comment>
<dbReference type="CDD" id="cd00063">
    <property type="entry name" value="FN3"/>
    <property type="match status" value="2"/>
</dbReference>
<dbReference type="SMART" id="SM00060">
    <property type="entry name" value="FN3"/>
    <property type="match status" value="2"/>
</dbReference>
<dbReference type="GO" id="GO:0001525">
    <property type="term" value="P:angiogenesis"/>
    <property type="evidence" value="ECO:0007669"/>
    <property type="project" value="TreeGrafter"/>
</dbReference>